<dbReference type="InterPro" id="IPR050197">
    <property type="entry name" value="Aldolase_class_II_sugar_metab"/>
</dbReference>
<dbReference type="AlphaFoldDB" id="A0A841GE50"/>
<dbReference type="InterPro" id="IPR001303">
    <property type="entry name" value="Aldolase_II/adducin_N"/>
</dbReference>
<proteinExistence type="predicted"/>
<dbReference type="EC" id="4.1.2.19" evidence="4"/>
<evidence type="ECO:0000256" key="2">
    <source>
        <dbReference type="ARBA" id="ARBA00023239"/>
    </source>
</evidence>
<dbReference type="NCBIfam" id="NF002963">
    <property type="entry name" value="PRK03634.1"/>
    <property type="match status" value="1"/>
</dbReference>
<keyword evidence="1" id="KW-0479">Metal-binding</keyword>
<dbReference type="SUPFAM" id="SSF53639">
    <property type="entry name" value="AraD/HMP-PK domain-like"/>
    <property type="match status" value="1"/>
</dbReference>
<dbReference type="PANTHER" id="PTHR22789:SF0">
    <property type="entry name" value="3-OXO-TETRONATE 4-PHOSPHATE DECARBOXYLASE-RELATED"/>
    <property type="match status" value="1"/>
</dbReference>
<evidence type="ECO:0000313" key="4">
    <source>
        <dbReference type="EMBL" id="MBB6056199.1"/>
    </source>
</evidence>
<name>A0A841GE50_9GAMM</name>
<keyword evidence="5" id="KW-1185">Reference proteome</keyword>
<accession>A0A841GE50</accession>
<dbReference type="RefSeq" id="WP_188026929.1">
    <property type="nucleotide sequence ID" value="NZ_JACHGR010000007.1"/>
</dbReference>
<organism evidence="4 5">
    <name type="scientific">Tolumonas osonensis</name>
    <dbReference type="NCBI Taxonomy" id="675874"/>
    <lineage>
        <taxon>Bacteria</taxon>
        <taxon>Pseudomonadati</taxon>
        <taxon>Pseudomonadota</taxon>
        <taxon>Gammaproteobacteria</taxon>
        <taxon>Aeromonadales</taxon>
        <taxon>Aeromonadaceae</taxon>
        <taxon>Tolumonas</taxon>
    </lineage>
</organism>
<dbReference type="Gene3D" id="3.40.225.10">
    <property type="entry name" value="Class II aldolase/adducin N-terminal domain"/>
    <property type="match status" value="1"/>
</dbReference>
<evidence type="ECO:0000256" key="1">
    <source>
        <dbReference type="ARBA" id="ARBA00022723"/>
    </source>
</evidence>
<keyword evidence="2 4" id="KW-0456">Lyase</keyword>
<dbReference type="GO" id="GO:0008994">
    <property type="term" value="F:rhamnulose-1-phosphate aldolase activity"/>
    <property type="evidence" value="ECO:0007669"/>
    <property type="project" value="UniProtKB-EC"/>
</dbReference>
<dbReference type="GO" id="GO:0046872">
    <property type="term" value="F:metal ion binding"/>
    <property type="evidence" value="ECO:0007669"/>
    <property type="project" value="UniProtKB-KW"/>
</dbReference>
<evidence type="ECO:0000259" key="3">
    <source>
        <dbReference type="SMART" id="SM01007"/>
    </source>
</evidence>
<evidence type="ECO:0000313" key="5">
    <source>
        <dbReference type="Proteomes" id="UP000585721"/>
    </source>
</evidence>
<comment type="caution">
    <text evidence="4">The sequence shown here is derived from an EMBL/GenBank/DDBJ whole genome shotgun (WGS) entry which is preliminary data.</text>
</comment>
<dbReference type="PANTHER" id="PTHR22789">
    <property type="entry name" value="FUCULOSE PHOSPHATE ALDOLASE"/>
    <property type="match status" value="1"/>
</dbReference>
<gene>
    <name evidence="4" type="ORF">HNR75_002131</name>
</gene>
<dbReference type="InterPro" id="IPR036409">
    <property type="entry name" value="Aldolase_II/adducin_N_sf"/>
</dbReference>
<reference evidence="4 5" key="1">
    <citation type="submission" date="2020-08" db="EMBL/GenBank/DDBJ databases">
        <title>Genomic Encyclopedia of Type Strains, Phase IV (KMG-IV): sequencing the most valuable type-strain genomes for metagenomic binning, comparative biology and taxonomic classification.</title>
        <authorList>
            <person name="Goeker M."/>
        </authorList>
    </citation>
    <scope>NUCLEOTIDE SEQUENCE [LARGE SCALE GENOMIC DNA]</scope>
    <source>
        <strain evidence="4 5">DSM 22975</strain>
    </source>
</reference>
<dbReference type="SMART" id="SM01007">
    <property type="entry name" value="Aldolase_II"/>
    <property type="match status" value="1"/>
</dbReference>
<feature type="domain" description="Class II aldolase/adducin N-terminal" evidence="3">
    <location>
        <begin position="15"/>
        <end position="249"/>
    </location>
</feature>
<dbReference type="Proteomes" id="UP000585721">
    <property type="component" value="Unassembled WGS sequence"/>
</dbReference>
<dbReference type="GO" id="GO:0005829">
    <property type="term" value="C:cytosol"/>
    <property type="evidence" value="ECO:0007669"/>
    <property type="project" value="TreeGrafter"/>
</dbReference>
<dbReference type="EMBL" id="JACHGR010000007">
    <property type="protein sequence ID" value="MBB6056199.1"/>
    <property type="molecule type" value="Genomic_DNA"/>
</dbReference>
<protein>
    <submittedName>
        <fullName evidence="4">Rhamnulose-1-phosphate aldolase</fullName>
        <ecNumber evidence="4">4.1.2.19</ecNumber>
    </submittedName>
</protein>
<dbReference type="GO" id="GO:0019323">
    <property type="term" value="P:pentose catabolic process"/>
    <property type="evidence" value="ECO:0007669"/>
    <property type="project" value="TreeGrafter"/>
</dbReference>
<sequence>MSKIELNAAVLAEIEKVTEVASYLWQREWAERNGGNISVDITEIFGDVPASLEAFPHCPLSMVGGAAAFPADSAGHIFFVKGTGERIRELRDPELAGCVLRIDDHAAGYHILWGGRGKADYKPTSEFISHVEIVMDKQRAGSDHRCVVHTHPLELIALSHHPKYAHDETAYTNACWKMLPEVRAFVPKGIGMVPYCMPGSKVMADSTTAKLRQFDVAIWEKHGAVSTGADALVAYDFIDVANKGAKLHLMCLASGFEPEGVSDKDMQELKETFNL</sequence>
<dbReference type="Pfam" id="PF00596">
    <property type="entry name" value="Aldolase_II"/>
    <property type="match status" value="1"/>
</dbReference>